<evidence type="ECO:0000313" key="3">
    <source>
        <dbReference type="Proteomes" id="UP001066276"/>
    </source>
</evidence>
<gene>
    <name evidence="2" type="ORF">NDU88_007690</name>
</gene>
<feature type="region of interest" description="Disordered" evidence="1">
    <location>
        <begin position="1"/>
        <end position="36"/>
    </location>
</feature>
<dbReference type="AlphaFoldDB" id="A0AAV7ST77"/>
<accession>A0AAV7ST77</accession>
<reference evidence="2" key="1">
    <citation type="journal article" date="2022" name="bioRxiv">
        <title>Sequencing and chromosome-scale assembly of the giantPleurodeles waltlgenome.</title>
        <authorList>
            <person name="Brown T."/>
            <person name="Elewa A."/>
            <person name="Iarovenko S."/>
            <person name="Subramanian E."/>
            <person name="Araus A.J."/>
            <person name="Petzold A."/>
            <person name="Susuki M."/>
            <person name="Suzuki K.-i.T."/>
            <person name="Hayashi T."/>
            <person name="Toyoda A."/>
            <person name="Oliveira C."/>
            <person name="Osipova E."/>
            <person name="Leigh N.D."/>
            <person name="Simon A."/>
            <person name="Yun M.H."/>
        </authorList>
    </citation>
    <scope>NUCLEOTIDE SEQUENCE</scope>
    <source>
        <strain evidence="2">20211129_DDA</strain>
        <tissue evidence="2">Liver</tissue>
    </source>
</reference>
<protein>
    <submittedName>
        <fullName evidence="2">Uncharacterized protein</fullName>
    </submittedName>
</protein>
<evidence type="ECO:0000313" key="2">
    <source>
        <dbReference type="EMBL" id="KAJ1167298.1"/>
    </source>
</evidence>
<keyword evidence="3" id="KW-1185">Reference proteome</keyword>
<dbReference type="EMBL" id="JANPWB010000008">
    <property type="protein sequence ID" value="KAJ1167298.1"/>
    <property type="molecule type" value="Genomic_DNA"/>
</dbReference>
<organism evidence="2 3">
    <name type="scientific">Pleurodeles waltl</name>
    <name type="common">Iberian ribbed newt</name>
    <dbReference type="NCBI Taxonomy" id="8319"/>
    <lineage>
        <taxon>Eukaryota</taxon>
        <taxon>Metazoa</taxon>
        <taxon>Chordata</taxon>
        <taxon>Craniata</taxon>
        <taxon>Vertebrata</taxon>
        <taxon>Euteleostomi</taxon>
        <taxon>Amphibia</taxon>
        <taxon>Batrachia</taxon>
        <taxon>Caudata</taxon>
        <taxon>Salamandroidea</taxon>
        <taxon>Salamandridae</taxon>
        <taxon>Pleurodelinae</taxon>
        <taxon>Pleurodeles</taxon>
    </lineage>
</organism>
<proteinExistence type="predicted"/>
<sequence>MEGRLPATRQVLGRPPAAPEQPTPAAARVLPPPGLRVITSTPASPHGFQALCARLPGASWAPAPLPPLPLCSSRPQRTRWMRQDSTCLPPGLPRLLLWVAGTRRSPWGQKTPRRPW</sequence>
<evidence type="ECO:0000256" key="1">
    <source>
        <dbReference type="SAM" id="MobiDB-lite"/>
    </source>
</evidence>
<dbReference type="Proteomes" id="UP001066276">
    <property type="component" value="Chromosome 4_2"/>
</dbReference>
<name>A0AAV7ST77_PLEWA</name>
<comment type="caution">
    <text evidence="2">The sequence shown here is derived from an EMBL/GenBank/DDBJ whole genome shotgun (WGS) entry which is preliminary data.</text>
</comment>